<protein>
    <submittedName>
        <fullName evidence="1">Uncharacterized protein</fullName>
    </submittedName>
</protein>
<organism evidence="1 2">
    <name type="scientific">Trypanosoma rangeli</name>
    <dbReference type="NCBI Taxonomy" id="5698"/>
    <lineage>
        <taxon>Eukaryota</taxon>
        <taxon>Discoba</taxon>
        <taxon>Euglenozoa</taxon>
        <taxon>Kinetoplastea</taxon>
        <taxon>Metakinetoplastina</taxon>
        <taxon>Trypanosomatida</taxon>
        <taxon>Trypanosomatidae</taxon>
        <taxon>Trypanosoma</taxon>
        <taxon>Herpetosoma</taxon>
    </lineage>
</organism>
<sequence>MRIKYCATHLLDDMLELLGTPEKVRQPLVKEFQLDDASLIAMNPDCWETAYLDPFNRDHFSGRVLEFAGMDEPLRTRFFLLLQQMRRLIVVRKDTTEDQRIVFPFTAGVTLFDLYKHLGLDPYNGQMKIYD</sequence>
<comment type="caution">
    <text evidence="1">The sequence shown here is derived from an EMBL/GenBank/DDBJ whole genome shotgun (WGS) entry which is preliminary data.</text>
</comment>
<dbReference type="OrthoDB" id="275869at2759"/>
<accession>A0A422P0I8</accession>
<dbReference type="Proteomes" id="UP000283634">
    <property type="component" value="Unassembled WGS sequence"/>
</dbReference>
<reference evidence="1 2" key="1">
    <citation type="journal article" date="2018" name="BMC Genomics">
        <title>Genomic comparison of Trypanosoma conorhini and Trypanosoma rangeli to Trypanosoma cruzi strains of high and low virulence.</title>
        <authorList>
            <person name="Bradwell K.R."/>
            <person name="Koparde V.N."/>
            <person name="Matveyev A.V."/>
            <person name="Serrano M.G."/>
            <person name="Alves J.M."/>
            <person name="Parikh H."/>
            <person name="Huang B."/>
            <person name="Lee V."/>
            <person name="Espinosa-Alvarez O."/>
            <person name="Ortiz P.A."/>
            <person name="Costa-Martins A.G."/>
            <person name="Teixeira M.M."/>
            <person name="Buck G.A."/>
        </authorList>
    </citation>
    <scope>NUCLEOTIDE SEQUENCE [LARGE SCALE GENOMIC DNA]</scope>
    <source>
        <strain evidence="1 2">AM80</strain>
    </source>
</reference>
<evidence type="ECO:0000313" key="2">
    <source>
        <dbReference type="Proteomes" id="UP000283634"/>
    </source>
</evidence>
<dbReference type="EMBL" id="MKGL01000021">
    <property type="protein sequence ID" value="RNF11184.1"/>
    <property type="molecule type" value="Genomic_DNA"/>
</dbReference>
<evidence type="ECO:0000313" key="1">
    <source>
        <dbReference type="EMBL" id="RNF11184.1"/>
    </source>
</evidence>
<name>A0A422P0I8_TRYRA</name>
<dbReference type="AlphaFoldDB" id="A0A422P0I8"/>
<proteinExistence type="predicted"/>
<keyword evidence="2" id="KW-1185">Reference proteome</keyword>
<dbReference type="GeneID" id="40325048"/>
<gene>
    <name evidence="1" type="ORF">TraAM80_01115</name>
</gene>
<dbReference type="RefSeq" id="XP_029242019.1">
    <property type="nucleotide sequence ID" value="XM_029378169.1"/>
</dbReference>